<dbReference type="PANTHER" id="PTHR37312:SF1">
    <property type="entry name" value="MEMBRANE-BOUND ACYLTRANSFERASE YKRP-RELATED"/>
    <property type="match status" value="1"/>
</dbReference>
<dbReference type="Proteomes" id="UP001400965">
    <property type="component" value="Unassembled WGS sequence"/>
</dbReference>
<dbReference type="EMBL" id="BAAACP010000007">
    <property type="protein sequence ID" value="GAA0863637.1"/>
    <property type="molecule type" value="Genomic_DNA"/>
</dbReference>
<protein>
    <submittedName>
        <fullName evidence="3">Acyltransferase family protein</fullName>
    </submittedName>
</protein>
<dbReference type="GO" id="GO:0016746">
    <property type="term" value="F:acyltransferase activity"/>
    <property type="evidence" value="ECO:0007669"/>
    <property type="project" value="UniProtKB-KW"/>
</dbReference>
<keyword evidence="4" id="KW-1185">Reference proteome</keyword>
<feature type="transmembrane region" description="Helical" evidence="1">
    <location>
        <begin position="126"/>
        <end position="146"/>
    </location>
</feature>
<feature type="transmembrane region" description="Helical" evidence="1">
    <location>
        <begin position="315"/>
        <end position="334"/>
    </location>
</feature>
<keyword evidence="3" id="KW-0012">Acyltransferase</keyword>
<keyword evidence="1" id="KW-0812">Transmembrane</keyword>
<feature type="transmembrane region" description="Helical" evidence="1">
    <location>
        <begin position="153"/>
        <end position="171"/>
    </location>
</feature>
<organism evidence="3 4">
    <name type="scientific">Paraclostridium tenue</name>
    <dbReference type="NCBI Taxonomy" id="1737"/>
    <lineage>
        <taxon>Bacteria</taxon>
        <taxon>Bacillati</taxon>
        <taxon>Bacillota</taxon>
        <taxon>Clostridia</taxon>
        <taxon>Peptostreptococcales</taxon>
        <taxon>Peptostreptococcaceae</taxon>
        <taxon>Paraclostridium</taxon>
    </lineage>
</organism>
<feature type="transmembrane region" description="Helical" evidence="1">
    <location>
        <begin position="12"/>
        <end position="31"/>
    </location>
</feature>
<dbReference type="RefSeq" id="WP_346044256.1">
    <property type="nucleotide sequence ID" value="NZ_BAAACP010000007.1"/>
</dbReference>
<feature type="transmembrane region" description="Helical" evidence="1">
    <location>
        <begin position="234"/>
        <end position="253"/>
    </location>
</feature>
<reference evidence="4" key="1">
    <citation type="journal article" date="2019" name="Int. J. Syst. Evol. Microbiol.">
        <title>The Global Catalogue of Microorganisms (GCM) 10K type strain sequencing project: providing services to taxonomists for standard genome sequencing and annotation.</title>
        <authorList>
            <consortium name="The Broad Institute Genomics Platform"/>
            <consortium name="The Broad Institute Genome Sequencing Center for Infectious Disease"/>
            <person name="Wu L."/>
            <person name="Ma J."/>
        </authorList>
    </citation>
    <scope>NUCLEOTIDE SEQUENCE [LARGE SCALE GENOMIC DNA]</scope>
    <source>
        <strain evidence="4">JCM 6486</strain>
    </source>
</reference>
<gene>
    <name evidence="3" type="ORF">GCM10008917_13920</name>
</gene>
<evidence type="ECO:0000256" key="1">
    <source>
        <dbReference type="SAM" id="Phobius"/>
    </source>
</evidence>
<accession>A0ABP3XDG4</accession>
<dbReference type="InterPro" id="IPR002656">
    <property type="entry name" value="Acyl_transf_3_dom"/>
</dbReference>
<keyword evidence="1" id="KW-0472">Membrane</keyword>
<feature type="transmembrane region" description="Helical" evidence="1">
    <location>
        <begin position="265"/>
        <end position="283"/>
    </location>
</feature>
<evidence type="ECO:0000313" key="3">
    <source>
        <dbReference type="EMBL" id="GAA0863637.1"/>
    </source>
</evidence>
<keyword evidence="1" id="KW-1133">Transmembrane helix</keyword>
<evidence type="ECO:0000259" key="2">
    <source>
        <dbReference type="Pfam" id="PF01757"/>
    </source>
</evidence>
<sequence length="344" mass="40361">MKEYKNIQNRNYLVDNLKVILIFAVVFGHTIEYYINQNDILRGAYIYIYIFHMPLFVFISGYLSKKSTKSNEDIVRKLLIPYVFFNTLWYSGVYLATGINMFSIVYPGWTLWYLISLFFWRLSLKYITNIKFIIPISFILGLLIGLDKMGEDFLSLSRTIVFLPFFLIGYYTNETYLKKMNNINKGIGSFIVIIFIIIAMYIAKYEIIDYKFLYNSHAYDTNNLSVLEGIISRIILYISSIILSVGVISLMPSKKVFYSKYGKNTMNVYVFHIYLIVIVLGIIPKWDINLISNIIILISPVIIFTILSLEFVKKIYDFIFNPINNIFGYILNLIKSLYYKIVKI</sequence>
<dbReference type="Pfam" id="PF01757">
    <property type="entry name" value="Acyl_transf_3"/>
    <property type="match status" value="1"/>
</dbReference>
<dbReference type="PANTHER" id="PTHR37312">
    <property type="entry name" value="MEMBRANE-BOUND ACYLTRANSFERASE YKRP-RELATED"/>
    <property type="match status" value="1"/>
</dbReference>
<comment type="caution">
    <text evidence="3">The sequence shown here is derived from an EMBL/GenBank/DDBJ whole genome shotgun (WGS) entry which is preliminary data.</text>
</comment>
<feature type="transmembrane region" description="Helical" evidence="1">
    <location>
        <begin position="183"/>
        <end position="203"/>
    </location>
</feature>
<feature type="transmembrane region" description="Helical" evidence="1">
    <location>
        <begin position="43"/>
        <end position="63"/>
    </location>
</feature>
<feature type="domain" description="Acyltransferase 3" evidence="2">
    <location>
        <begin position="13"/>
        <end position="307"/>
    </location>
</feature>
<keyword evidence="3" id="KW-0808">Transferase</keyword>
<feature type="transmembrane region" description="Helical" evidence="1">
    <location>
        <begin position="290"/>
        <end position="309"/>
    </location>
</feature>
<name>A0ABP3XDG4_9FIRM</name>
<dbReference type="InterPro" id="IPR052734">
    <property type="entry name" value="Nod_factor_acetyltransferase"/>
</dbReference>
<evidence type="ECO:0000313" key="4">
    <source>
        <dbReference type="Proteomes" id="UP001400965"/>
    </source>
</evidence>
<feature type="transmembrane region" description="Helical" evidence="1">
    <location>
        <begin position="83"/>
        <end position="106"/>
    </location>
</feature>
<proteinExistence type="predicted"/>